<feature type="region of interest" description="Disordered" evidence="1">
    <location>
        <begin position="251"/>
        <end position="272"/>
    </location>
</feature>
<dbReference type="Gene3D" id="2.40.50.40">
    <property type="match status" value="1"/>
</dbReference>
<dbReference type="InterPro" id="IPR023780">
    <property type="entry name" value="Chromo_domain"/>
</dbReference>
<keyword evidence="4" id="KW-1185">Reference proteome</keyword>
<dbReference type="EMBL" id="CACRXK020001113">
    <property type="protein sequence ID" value="CAB3987044.1"/>
    <property type="molecule type" value="Genomic_DNA"/>
</dbReference>
<reference evidence="3" key="1">
    <citation type="submission" date="2020-04" db="EMBL/GenBank/DDBJ databases">
        <authorList>
            <person name="Alioto T."/>
            <person name="Alioto T."/>
            <person name="Gomez Garrido J."/>
        </authorList>
    </citation>
    <scope>NUCLEOTIDE SEQUENCE</scope>
    <source>
        <strain evidence="3">A484AB</strain>
    </source>
</reference>
<proteinExistence type="predicted"/>
<dbReference type="Gene3D" id="3.30.420.10">
    <property type="entry name" value="Ribonuclease H-like superfamily/Ribonuclease H"/>
    <property type="match status" value="1"/>
</dbReference>
<dbReference type="InterPro" id="IPR016197">
    <property type="entry name" value="Chromo-like_dom_sf"/>
</dbReference>
<dbReference type="SUPFAM" id="SSF54160">
    <property type="entry name" value="Chromo domain-like"/>
    <property type="match status" value="1"/>
</dbReference>
<dbReference type="PANTHER" id="PTHR46585">
    <property type="entry name" value="INTEGRASE CORE DOMAIN CONTAINING PROTEIN"/>
    <property type="match status" value="1"/>
</dbReference>
<accession>A0A7D9HNN8</accession>
<dbReference type="Proteomes" id="UP001152795">
    <property type="component" value="Unassembled WGS sequence"/>
</dbReference>
<feature type="transmembrane region" description="Helical" evidence="2">
    <location>
        <begin position="627"/>
        <end position="646"/>
    </location>
</feature>
<dbReference type="InterPro" id="IPR000953">
    <property type="entry name" value="Chromo/chromo_shadow_dom"/>
</dbReference>
<dbReference type="SMART" id="SM00298">
    <property type="entry name" value="CHROMO"/>
    <property type="match status" value="1"/>
</dbReference>
<feature type="transmembrane region" description="Helical" evidence="2">
    <location>
        <begin position="559"/>
        <end position="580"/>
    </location>
</feature>
<evidence type="ECO:0000256" key="2">
    <source>
        <dbReference type="SAM" id="Phobius"/>
    </source>
</evidence>
<evidence type="ECO:0000313" key="3">
    <source>
        <dbReference type="EMBL" id="CAB3987044.1"/>
    </source>
</evidence>
<name>A0A7D9HNN8_PARCT</name>
<dbReference type="OrthoDB" id="2344127at2759"/>
<comment type="caution">
    <text evidence="3">The sequence shown here is derived from an EMBL/GenBank/DDBJ whole genome shotgun (WGS) entry which is preliminary data.</text>
</comment>
<dbReference type="InterPro" id="IPR001584">
    <property type="entry name" value="Integrase_cat-core"/>
</dbReference>
<evidence type="ECO:0000313" key="4">
    <source>
        <dbReference type="Proteomes" id="UP001152795"/>
    </source>
</evidence>
<dbReference type="GO" id="GO:0015074">
    <property type="term" value="P:DNA integration"/>
    <property type="evidence" value="ECO:0007669"/>
    <property type="project" value="InterPro"/>
</dbReference>
<dbReference type="CDD" id="cd00024">
    <property type="entry name" value="CD_CSD"/>
    <property type="match status" value="1"/>
</dbReference>
<dbReference type="AlphaFoldDB" id="A0A7D9HNN8"/>
<feature type="compositionally biased region" description="Acidic residues" evidence="1">
    <location>
        <begin position="256"/>
        <end position="272"/>
    </location>
</feature>
<dbReference type="Pfam" id="PF00385">
    <property type="entry name" value="Chromo"/>
    <property type="match status" value="1"/>
</dbReference>
<dbReference type="PROSITE" id="PS50013">
    <property type="entry name" value="CHROMO_2"/>
    <property type="match status" value="1"/>
</dbReference>
<evidence type="ECO:0000256" key="1">
    <source>
        <dbReference type="SAM" id="MobiDB-lite"/>
    </source>
</evidence>
<keyword evidence="2" id="KW-0472">Membrane</keyword>
<organism evidence="3 4">
    <name type="scientific">Paramuricea clavata</name>
    <name type="common">Red gorgonian</name>
    <name type="synonym">Violescent sea-whip</name>
    <dbReference type="NCBI Taxonomy" id="317549"/>
    <lineage>
        <taxon>Eukaryota</taxon>
        <taxon>Metazoa</taxon>
        <taxon>Cnidaria</taxon>
        <taxon>Anthozoa</taxon>
        <taxon>Octocorallia</taxon>
        <taxon>Malacalcyonacea</taxon>
        <taxon>Plexauridae</taxon>
        <taxon>Paramuricea</taxon>
    </lineage>
</organism>
<keyword evidence="2" id="KW-0812">Transmembrane</keyword>
<protein>
    <submittedName>
        <fullName evidence="3">Integrase core domain-containing</fullName>
    </submittedName>
</protein>
<keyword evidence="2" id="KW-1133">Transmembrane helix</keyword>
<dbReference type="PANTHER" id="PTHR46585:SF1">
    <property type="entry name" value="CHROMO DOMAIN-CONTAINING PROTEIN"/>
    <property type="match status" value="1"/>
</dbReference>
<dbReference type="PROSITE" id="PS50994">
    <property type="entry name" value="INTEGRASE"/>
    <property type="match status" value="1"/>
</dbReference>
<dbReference type="InterPro" id="IPR036397">
    <property type="entry name" value="RNaseH_sf"/>
</dbReference>
<dbReference type="InterPro" id="IPR012337">
    <property type="entry name" value="RNaseH-like_sf"/>
</dbReference>
<feature type="transmembrane region" description="Helical" evidence="2">
    <location>
        <begin position="601"/>
        <end position="621"/>
    </location>
</feature>
<dbReference type="GO" id="GO:0003676">
    <property type="term" value="F:nucleic acid binding"/>
    <property type="evidence" value="ECO:0007669"/>
    <property type="project" value="InterPro"/>
</dbReference>
<dbReference type="SUPFAM" id="SSF53098">
    <property type="entry name" value="Ribonuclease H-like"/>
    <property type="match status" value="1"/>
</dbReference>
<gene>
    <name evidence="3" type="ORF">PACLA_8A042109</name>
</gene>
<sequence>MTKAVNFLLEEFKKRFGKYPEVAQFDEGKEFYNVGVRNLLQKHNVRYFSTNSDRKAAIVERFNRTLKTMMWKYFYSKGTYDWFNVIDELTNNYNRTKHSSILMRSADVNKSNKDQVWITLYGYGLGEFPLPKFRVDNTVRITRYKNIFTKGYEANFTEEIFKVVKVFRGDPNMYEIESHDGEPIIGKFYEEELAAVDKRDDVYRVEKILRRRKGMVLVKWLGYDSKHNSWIPEENIKDIKYMADIELEETNRDNDREAEEAGTVEEETSFIDNDDGRRDESILIPIGFNPDVDGSRPSSSTPNIRRDVGVMKRAYTLDKKDFLKRELGVNINKGDGPSSTIIFDKMKLTVNKAGTKINGATFKDVKIIISKNGKMIYSADKNKESVVNEYKELIRKAKIEHSKTPAALVEEQLERQNLDAPQELVDNVLENIVERMDDELSNQSEAIGNSTIITENELRELRGILNVKGNSGKQKIEYLGVERNHWKELARIEQTAGREQKALLYEAMADMAELKADEIRLRSNERPKGPKALSIVEEETEISDLTRFERFKKWAKENIAGISAVAISVAGIITTIIMEARSVARKGARATSKFAKAMANLAGKVGPVLASVLNLIAKVLGWGTKGIAFLAKNLWILALALTYFLYNEYKKKK</sequence>